<dbReference type="Pfam" id="PF13247">
    <property type="entry name" value="Fer4_11"/>
    <property type="match status" value="1"/>
</dbReference>
<evidence type="ECO:0000313" key="6">
    <source>
        <dbReference type="EMBL" id="MEQ3362914.1"/>
    </source>
</evidence>
<dbReference type="PROSITE" id="PS00198">
    <property type="entry name" value="4FE4S_FER_1"/>
    <property type="match status" value="1"/>
</dbReference>
<dbReference type="EMBL" id="JBBNOP010000006">
    <property type="protein sequence ID" value="MEQ3362914.1"/>
    <property type="molecule type" value="Genomic_DNA"/>
</dbReference>
<accession>A0ABV1JCV7</accession>
<dbReference type="InterPro" id="IPR017896">
    <property type="entry name" value="4Fe4S_Fe-S-bd"/>
</dbReference>
<dbReference type="InterPro" id="IPR050294">
    <property type="entry name" value="RnfB_subfamily"/>
</dbReference>
<dbReference type="PANTHER" id="PTHR42859:SF16">
    <property type="entry name" value="FORMATE HYDROGENLYASE SUBUNIT 2-RELATED"/>
    <property type="match status" value="1"/>
</dbReference>
<gene>
    <name evidence="6" type="ORF">AAA083_07985</name>
</gene>
<dbReference type="Pfam" id="PF12800">
    <property type="entry name" value="Fer4_4"/>
    <property type="match status" value="1"/>
</dbReference>
<keyword evidence="7" id="KW-1185">Reference proteome</keyword>
<keyword evidence="2" id="KW-0479">Metal-binding</keyword>
<dbReference type="Gene3D" id="3.30.70.20">
    <property type="match status" value="2"/>
</dbReference>
<proteinExistence type="predicted"/>
<evidence type="ECO:0000256" key="2">
    <source>
        <dbReference type="ARBA" id="ARBA00022723"/>
    </source>
</evidence>
<evidence type="ECO:0000313" key="7">
    <source>
        <dbReference type="Proteomes" id="UP001487305"/>
    </source>
</evidence>
<dbReference type="PANTHER" id="PTHR42859">
    <property type="entry name" value="OXIDOREDUCTASE"/>
    <property type="match status" value="1"/>
</dbReference>
<evidence type="ECO:0000259" key="5">
    <source>
        <dbReference type="PROSITE" id="PS51379"/>
    </source>
</evidence>
<reference evidence="6 7" key="1">
    <citation type="submission" date="2024-04" db="EMBL/GenBank/DDBJ databases">
        <title>Human intestinal bacterial collection.</title>
        <authorList>
            <person name="Pauvert C."/>
            <person name="Hitch T.C.A."/>
            <person name="Clavel T."/>
        </authorList>
    </citation>
    <scope>NUCLEOTIDE SEQUENCE [LARGE SCALE GENOMIC DNA]</scope>
    <source>
        <strain evidence="6 7">CLA-KB-H42</strain>
    </source>
</reference>
<evidence type="ECO:0000256" key="4">
    <source>
        <dbReference type="ARBA" id="ARBA00023014"/>
    </source>
</evidence>
<dbReference type="RefSeq" id="WP_349227404.1">
    <property type="nucleotide sequence ID" value="NZ_JBBNOP010000006.1"/>
</dbReference>
<dbReference type="InterPro" id="IPR017900">
    <property type="entry name" value="4Fe4S_Fe_S_CS"/>
</dbReference>
<comment type="caution">
    <text evidence="6">The sequence shown here is derived from an EMBL/GenBank/DDBJ whole genome shotgun (WGS) entry which is preliminary data.</text>
</comment>
<feature type="domain" description="4Fe-4S ferredoxin-type" evidence="5">
    <location>
        <begin position="3"/>
        <end position="22"/>
    </location>
</feature>
<keyword evidence="1" id="KW-0004">4Fe-4S</keyword>
<dbReference type="PROSITE" id="PS51379">
    <property type="entry name" value="4FE4S_FER_2"/>
    <property type="match status" value="2"/>
</dbReference>
<evidence type="ECO:0000256" key="1">
    <source>
        <dbReference type="ARBA" id="ARBA00022485"/>
    </source>
</evidence>
<dbReference type="Proteomes" id="UP001487305">
    <property type="component" value="Unassembled WGS sequence"/>
</dbReference>
<dbReference type="CDD" id="cd10554">
    <property type="entry name" value="HycB_like"/>
    <property type="match status" value="1"/>
</dbReference>
<keyword evidence="3" id="KW-0408">Iron</keyword>
<sequence>MNRYIVINPDACIGCKTCEAACIAAHEKAGLQSAARLTVVETKGVSAVSLCHQCASAPCLAICPTGVITRENGIVRVDEQRCVGCKMCSIACPYGAVIPSGTSVAGVAGVCFRTPRYPGSASPLLKWEAGVAACAVKCDLCAGASESPRCVDACPTGALVLIGQETLDADLRERRLRAAEEMEAVSVESSKVWRSQWV</sequence>
<protein>
    <submittedName>
        <fullName evidence="6">4Fe-4S dicluster domain-containing protein</fullName>
    </submittedName>
</protein>
<keyword evidence="4" id="KW-0411">Iron-sulfur</keyword>
<organism evidence="6 7">
    <name type="scientific">Raoultibacter massiliensis</name>
    <dbReference type="NCBI Taxonomy" id="1852371"/>
    <lineage>
        <taxon>Bacteria</taxon>
        <taxon>Bacillati</taxon>
        <taxon>Actinomycetota</taxon>
        <taxon>Coriobacteriia</taxon>
        <taxon>Eggerthellales</taxon>
        <taxon>Eggerthellaceae</taxon>
        <taxon>Raoultibacter</taxon>
    </lineage>
</organism>
<name>A0ABV1JCV7_9ACTN</name>
<evidence type="ECO:0000256" key="3">
    <source>
        <dbReference type="ARBA" id="ARBA00023004"/>
    </source>
</evidence>
<feature type="domain" description="4Fe-4S ferredoxin-type" evidence="5">
    <location>
        <begin position="73"/>
        <end position="102"/>
    </location>
</feature>
<dbReference type="SUPFAM" id="SSF54862">
    <property type="entry name" value="4Fe-4S ferredoxins"/>
    <property type="match status" value="1"/>
</dbReference>